<dbReference type="EMBL" id="CABPSE010000010">
    <property type="protein sequence ID" value="VVE18285.1"/>
    <property type="molecule type" value="Genomic_DNA"/>
</dbReference>
<feature type="region of interest" description="Disordered" evidence="1">
    <location>
        <begin position="46"/>
        <end position="69"/>
    </location>
</feature>
<keyword evidence="3" id="KW-1185">Reference proteome</keyword>
<accession>A0A5E4W5B5</accession>
<evidence type="ECO:0000256" key="1">
    <source>
        <dbReference type="SAM" id="MobiDB-lite"/>
    </source>
</evidence>
<organism evidence="2 3">
    <name type="scientific">Pandoraea communis</name>
    <dbReference type="NCBI Taxonomy" id="2508297"/>
    <lineage>
        <taxon>Bacteria</taxon>
        <taxon>Pseudomonadati</taxon>
        <taxon>Pseudomonadota</taxon>
        <taxon>Betaproteobacteria</taxon>
        <taxon>Burkholderiales</taxon>
        <taxon>Burkholderiaceae</taxon>
        <taxon>Pandoraea</taxon>
    </lineage>
</organism>
<dbReference type="Proteomes" id="UP000383971">
    <property type="component" value="Unassembled WGS sequence"/>
</dbReference>
<proteinExistence type="predicted"/>
<name>A0A5E4W5B5_9BURK</name>
<sequence length="103" mass="11315">MVNAMCRGCGSSKPGPSVHLSELLQANQPLLCAFLLRNGEYVSPRRFPRLSTMNPKKAAPPHSPMPIRTAQRNTRAFCASRRAFARRVIMFSPSTNAENAMAA</sequence>
<evidence type="ECO:0000313" key="2">
    <source>
        <dbReference type="EMBL" id="VVE18285.1"/>
    </source>
</evidence>
<evidence type="ECO:0000313" key="3">
    <source>
        <dbReference type="Proteomes" id="UP000383971"/>
    </source>
</evidence>
<dbReference type="AlphaFoldDB" id="A0A5E4W5B5"/>
<protein>
    <submittedName>
        <fullName evidence="2">Transposase</fullName>
    </submittedName>
</protein>
<gene>
    <name evidence="2" type="ORF">PCO31111_03021</name>
</gene>
<reference evidence="2 3" key="1">
    <citation type="submission" date="2019-08" db="EMBL/GenBank/DDBJ databases">
        <authorList>
            <person name="Peeters C."/>
        </authorList>
    </citation>
    <scope>NUCLEOTIDE SEQUENCE [LARGE SCALE GENOMIC DNA]</scope>
    <source>
        <strain evidence="2 3">LMG 31111</strain>
    </source>
</reference>